<protein>
    <submittedName>
        <fullName evidence="4">Uncharacterized protein</fullName>
    </submittedName>
</protein>
<sequence length="5012" mass="561556">MSEQEQAPGLRSSTVNGPFEELQMIGSSSFLDDSFIFPKTPSLGDDINIPAYFPLEQMMLQVPSLPELDRSYIRPRSAPLSPIGPISRQQSFDNMSFTTDISEILSHSHHTHDLPLPLTPSDLSFPLSRFGSSPNTPNLFPDAYAPLSARHQLRDKDDYSLGSSFPGLSQPGYKSQFVNLSIEVPSDSTDLEAPPTALHIQQPPGTSNVRLETPTEQPQTALHRHHSSLIQTEQSVTNPGVSFPLPGSDTSHVDNPRFHPHQPAHTTNWTPPQTSHTSSTTSLSISHPISQDAPRFSSLLQNQTQTLPAEKDSPLFSPPLLLNSPQNLTAQPFNFTQNHTFVNKNVPYTNQSQQTNTQQHSSPQLFNSVHARQLVFVAQQNSLPIPPPPPSHKEKPHSGVFTPVSITFPQTTPQVSQALPFDIKLYSEFSPSVPATQQPRNGKARSNPRNPQMMIQPPIVPVGDGRADVGVDKRFSSLFSMPLAKTLSILASSEESLSSFALDQRGSLYLQKQLEIEFPLTQNDSTQHKHRTASLHFTKWEKHPHPPSQNMRSFLLPSSPVFSPSHFSTIQVAQPIQPQPPIPNDSLLLSLTVSLLPLLLPSPASQGKTFLPLDQYGNYLFQRVVQRIGDERDKSDWSSWVEIVLNSLQTRINEVKIPQNKNISIQSPENADFLTLKRAVAILRNSSPISHPLLVFTVLLTNPCFNLTPDTSVPPRRKENKRNQPTQNTKQFGSDSSFFSLCANNHGTRCVQTLIRCLKEEMEKWRDRKDSEEKAESVGKNKTAKKGGKTTLITNSVYFSLASCFSIIVSSLFDLSSPFSLPFFTSSSDQHDREAQQPTLLFQLDRALWARILPLSIHHILSDRKERKGEEAEMVCVGIVPLTPHNQKKTPGDSLLAPLFHLSTTVNSSHVLQNVLSAFPFAFVVPVLLGMIVEGIGPRSEKEKMIQKGSEAPKRAPDGQNHLIDSVGDWCLSLNVPFLPFLVPVPDAHSQIPSAGGKHDWFVSLCQNQFGCCVVQRCVEVIHAEFLKQTRLDEARQEKWLQTHHTPQTNVICSDFTTSPLSDDVFCPLSRDTVVSALLLVQYLSLLLVLSPTLCVDQFANYVYLFVLDLDWSGIERGKRVVQTGLRLMQSGVPLSSLSSSLLPPSPSTSWPLPHFSLNFSSLVQSLFPLFALSESSFYLSLLPSIAFLAQQKFSSTVIEKVVSKGLEWRRKEEMRSVGEKREGSVSDQMEQAAELHTNKQREIGELDEDGHFWQVLDTIRRQIVESDGFPFIQGSGECLLGDEHASITQNPHSHPPPHSLITTITPFSATILLIHSLLSSSSSFFSLSTHTYGNYVMQRNASPLFLSVVQTIKEGNILDDTAMHEAESVIQKLIEVVKKPFTATHLLSMIVPTPNRSPAGFCEAMLTLLTSGHQSLEALSLQLLRHCLSHIPRESHLAFIRTGFFTQLAPTIERIANMMIPESHADFLRSILLCARDCLPEPIQRLPRVSHLPIDSIRQIVFDQLLQPVGPYISWCCENRLALEAATLDLSRLESLLLVFLQLSVFHEQTLRFSKRSRPTVFEFGEQISAIAPIPAPQSLKEAPQFLTEIGKLGKADFAPLAAVAKNHDGAPSQAMNMFALLPPPAQAQVFNNLLVLIGGLPNEFAETLPPIFKKSFPVEVVLKRAVRASFTDPNLLPFKLAAVVFMPVNVNMYFMRMNMPVLINSTNILQGIFPFFTVHSSFKVFMTVMKWYIECILGVESRFNLGLADSPLQVDDIVVDNLFQFHINPLPSFSASPNGEESTYSISSEIQNVSKYIHKLITSLNKHHLILVPTINPEDLFHSIRVSAITSLVDATHLPSDIIADLSAFQQLKFPYLTHRLSQRLPDSEKWTSVLLSDIEDWHLQKQLPGFDHTLLTDSLSLLLPTLLSESNTLLKNHEESHWDFFLDNLVESATGQRKEHSALFLAATPFKPARDSIIVDAESHFHTFQRLDQLRLNTIAPPKSESPDSEATTASYHSQPGPTFEGREKLVYAFKSGGSQSTVTSKVSSASNTTRSHQPPSTSPLDSQIQGGTWLERLFSSTEVRTIKLSPIHIEDARTVPLFPPEDELSKLSRQTEEERQIIDALRQLSAWAPNKLAISSNLLLTQDAPITQSPLNNEAQNNHQQERPARIPEWAENTLNNLRRNPLLAWHDTTSSCDSEGFLIERKTMKTLSSFVTSKCEAGEAIEWKDLMAWFMCAVIGLESRASSREDLSDFAWDDVVIDESGTAQIILRTSHSGSSPPPSPKSFSADLASLSKLFLSLIRESLNIFDTMCTEKLVLVCAQSVFEGKLREFSVKRIQKYPNDLDLPGTLHTLIKKIYKHVFKLENEGLINPTGHMTEIDCDYQSPEFTITFEPELVKLKEQFDPDLFEEAKRVMSWMELLQKVAFGEEVLADISFLKSSIFGPTLLSLQEKFQRLTWPVDGFLGTVNRWEENSPPTSPSEAQLDSSTESLSVNSSPHDFFESRLEPSFQAPSSSSRFQQKSFQLQTIFHALYTSHPTSLAPSHSFQSELYPEDTFLESHTRDINPTEKFSSKLFDEEDDEKLVRSLIRCRSVCGLVGAEKCILGFHRFVDQTVSCIGTSNPRLRRAASSLFDHLIDTSSVIPLLPHHWNRLRFAFRDGWPEEQIALLRISSKWIESSLAGHYLLPFPATQFDWDGLMLADLRPTHALISSVFLIISLHHRAIQDEIGRDEATRIILSFERHQHAVSRIVPMFPEFVRSEPISHSSTTLISYCLLVSLQSNCDFPPTLTNFLKTHPEIDVNALLPFQNNLVFLCHSALSGYQQDRPPLDLIFERVLRTNPLDFFLHPSQPDVDLPPSILNTALCGFHALCHRRAHLNLMESEAVWSVQPLLNSHWLFNTPLITHTFPLFLCFPPPLVVRFFLPALSSKTDRVYLVSLLPALKLMMSTLLIVTAPFGDSHSLKELFRSSQQQSTDDVDRSHELMIVSRCMSLEMLNIPTGFESALVRSNTRVSHDLSDHRNNQSTSFEESRKLSKFRTPPDGFLSKELSRVSDRISHFASWIQHLNQTSPLIVWKDGFPSLLCRLLLSPVPAEVSVVLEFVKRVVCLSSARILVLTAHWGLLDIVIRAVSKSSFLEDYENGIFCSPSKGITQPSTVRKKSSTMSNNTTIPFSLRMDPSIIPHTIASQNAAVQQFLEFGEQISAIAPIPAPKSLEQAPQFLFEIAKLGKADFAPLAAIAKNLDGAPSQAKNMFAHLPPSEQAQVFNNVVVTCATQKLSFPSTMTNFYVSQSDMTVDQLIGGLPNVFAETLPPIFKKSFAWEVVLERAVRASFTDVNILTFKLAAVTLNSFVPESHFETIHPLLRILSRGSNGRVYGPNDEHTAQLFQDLLVTDFSQEIRRISTIFTELNRTFCSPSHFKAWMQYFNPIQPFFSLLYRFCQDPPKKLSFLHHPIFVPSFHDLHISFLELNPGPSEGEHIQSSLFPSPFELTSIKDPNSAPPLHKFFTKLCTFPGESSILMAFQDISPNFLGNINNILHPPPGFPHSPRPFLLPLSEPRQSEDGTIFLRSLGNMMPLSNFTEFLVSRKIPIVMKWFIECILGVESRFNLGLADSPLQVDDIVVDNLFRFHINQLPSFTASQNGKESLYSVSSEIQHVSKYFVHLIANLNKNHLIFVSIIPTRGFFHTLLEIASGKQKEHTAMFLTDDIYKPARDSLFTGAEIHHHYLGGNDHFLSKITVPHPIEITNSEAATVSFPSQARSLATHTYSGPSYERVSFSIYALKSITDGSTLTAIHSLGSNKSGSSQNLTPNPMSPQLQDGLTSGQLFSSTEMNPVILSPIDMGINQTVPDFTPEDEKSKLSRQIEEERAILDSLHQQSSWAPKKRKLLSKLSVFQDFANTSRLRQFEMGAFNTSQVKQFEMDAATHQGESKKGISGHAPIPSTTPSPLAPPKTQTKSQQVKSNLTFQPPDECIYHEIETLSIHSLPRSLATHSQFPPIYERGSVSVCAMESEVNGSKIPTIYSLESNGIGSSRTLTPNDLSPQDPDGSISGPLSSSTEIYPFKLENAHTDPEIMPEDETPKLSWQTEEENFTVDTSEIQQFEMDECDTTASEDCHDSLVESESMRTLSSLVTSKCEAKEVIEWQDLMEWFVCAVIALESRASGGDDLGVLDWDDVVVDQFGVVRLHISTSPSISSPPPSPQSFSGGLSSLSKLFLDLIDRLSTSHCLPVHLSPYYLDKLITSILLHLIHHLISTAALIPTDSTLPPRKVPTPGVVGGLVKRRENTLSAQDYFPLLLTLHSLLTSPLQSSLTKYSPTNTFGQLFSPVPSHIFISQESFNTTIFDEDDDERLAQSLISCNSVCERLGADNCIQDISEFIDRTISALGTSNFLVRMAASFLFDRLVELPSVLSRLPNQWNRLRSAFRDGQSEEQYAILLISTKWIVSSLAGHDLPPFPVTQFDWEGLMFADLRQTETFVSSIRLIVSLHRRAIKYEFRRDEMTDIVLSFEKHQNAVSRIRPEFDDIKQGSHQQDCLWIVSYCLLVSLLSNCDFPPTITNYLTDDPEIDISAILPFQNHHVFLCHTSLSGYQQDQPPLDLIFEQILRTNALDFFLHPSRPDFDHLSSIHNTALCGFHALCRRGMHLDLINSKTVQSEHHLVSSFWLFNTPLITHTFHLFLYFPPPLVVHFFLPILRASSDLDDLLPALKVMMTTLLFVTAPFGDCRSVKELYRSIQQPNNNKKDSSAESIVAARCESLELLNIPTGFGLPLANPNSRQPVDPFENHLKSHISFDTSQKLSHHSSRMPSFLSDETRSVSGWISLVGFLIQWLDMDSPLIVFENGNHQMIWKALLSVLFSLSFLQFACSSRSELLMNEALVTSPFEEVDPTEKFSSSFFDMSDDEILAQSLICCNANSSLFDQLVGNLYVIHQLPDLLTRLRIDFRDGSPEEQRAILQISTNMINAAVPDGTQPHFHVEQFDRNGLFSADLSWRTLLFASIHFVMALRRCSIEGRIRKDVATRIILSFEQHQHVVS</sequence>
<dbReference type="PANTHER" id="PTHR12537:SF13">
    <property type="entry name" value="PUMILIO HOMOLOGY DOMAIN FAMILY MEMBER 4"/>
    <property type="match status" value="1"/>
</dbReference>
<dbReference type="PANTHER" id="PTHR12537">
    <property type="entry name" value="RNA BINDING PROTEIN PUMILIO-RELATED"/>
    <property type="match status" value="1"/>
</dbReference>
<feature type="region of interest" description="Disordered" evidence="2">
    <location>
        <begin position="4011"/>
        <end position="4037"/>
    </location>
</feature>
<evidence type="ECO:0000256" key="1">
    <source>
        <dbReference type="ARBA" id="ARBA00022737"/>
    </source>
</evidence>
<keyword evidence="3" id="KW-1133">Transmembrane helix</keyword>
<feature type="compositionally biased region" description="Polar residues" evidence="2">
    <location>
        <begin position="2465"/>
        <end position="2483"/>
    </location>
</feature>
<feature type="compositionally biased region" description="Basic and acidic residues" evidence="2">
    <location>
        <begin position="766"/>
        <end position="779"/>
    </location>
</feature>
<feature type="region of interest" description="Disordered" evidence="2">
    <location>
        <begin position="2023"/>
        <end position="2052"/>
    </location>
</feature>
<keyword evidence="1" id="KW-0677">Repeat</keyword>
<dbReference type="InterPro" id="IPR001313">
    <property type="entry name" value="Pumilio_RNA-bd_rpt"/>
</dbReference>
<proteinExistence type="predicted"/>
<feature type="transmembrane region" description="Helical" evidence="3">
    <location>
        <begin position="2887"/>
        <end position="2908"/>
    </location>
</feature>
<feature type="compositionally biased region" description="Polar residues" evidence="2">
    <location>
        <begin position="228"/>
        <end position="240"/>
    </location>
</feature>
<organism evidence="4 5">
    <name type="scientific">Blattamonas nauphoetae</name>
    <dbReference type="NCBI Taxonomy" id="2049346"/>
    <lineage>
        <taxon>Eukaryota</taxon>
        <taxon>Metamonada</taxon>
        <taxon>Preaxostyla</taxon>
        <taxon>Oxymonadida</taxon>
        <taxon>Blattamonas</taxon>
    </lineage>
</organism>
<gene>
    <name evidence="4" type="ORF">BLNAU_4381</name>
</gene>
<accession>A0ABQ9YAM2</accession>
<feature type="compositionally biased region" description="Polar residues" evidence="2">
    <location>
        <begin position="3933"/>
        <end position="3943"/>
    </location>
</feature>
<feature type="region of interest" description="Disordered" evidence="2">
    <location>
        <begin position="432"/>
        <end position="456"/>
    </location>
</feature>
<feature type="region of interest" description="Disordered" evidence="2">
    <location>
        <begin position="186"/>
        <end position="289"/>
    </location>
</feature>
<feature type="region of interest" description="Disordered" evidence="2">
    <location>
        <begin position="1982"/>
        <end position="2006"/>
    </location>
</feature>
<evidence type="ECO:0000313" key="5">
    <source>
        <dbReference type="Proteomes" id="UP001281761"/>
    </source>
</evidence>
<dbReference type="EMBL" id="JARBJD010000021">
    <property type="protein sequence ID" value="KAK2960726.1"/>
    <property type="molecule type" value="Genomic_DNA"/>
</dbReference>
<dbReference type="InterPro" id="IPR016024">
    <property type="entry name" value="ARM-type_fold"/>
</dbReference>
<feature type="region of interest" description="Disordered" evidence="2">
    <location>
        <begin position="3000"/>
        <end position="3020"/>
    </location>
</feature>
<keyword evidence="3" id="KW-0812">Transmembrane</keyword>
<reference evidence="4 5" key="1">
    <citation type="journal article" date="2022" name="bioRxiv">
        <title>Genomics of Preaxostyla Flagellates Illuminates Evolutionary Transitions and the Path Towards Mitochondrial Loss.</title>
        <authorList>
            <person name="Novak L.V.F."/>
            <person name="Treitli S.C."/>
            <person name="Pyrih J."/>
            <person name="Halakuc P."/>
            <person name="Pipaliya S.V."/>
            <person name="Vacek V."/>
            <person name="Brzon O."/>
            <person name="Soukal P."/>
            <person name="Eme L."/>
            <person name="Dacks J.B."/>
            <person name="Karnkowska A."/>
            <person name="Elias M."/>
            <person name="Hampl V."/>
        </authorList>
    </citation>
    <scope>NUCLEOTIDE SEQUENCE [LARGE SCALE GENOMIC DNA]</scope>
    <source>
        <strain evidence="4">NAU3</strain>
        <tissue evidence="4">Gut</tissue>
    </source>
</reference>
<feature type="compositionally biased region" description="Polar residues" evidence="2">
    <location>
        <begin position="1992"/>
        <end position="2004"/>
    </location>
</feature>
<dbReference type="Pfam" id="PF00806">
    <property type="entry name" value="PUF"/>
    <property type="match status" value="3"/>
</dbReference>
<dbReference type="Gene3D" id="1.25.10.10">
    <property type="entry name" value="Leucine-rich Repeat Variant"/>
    <property type="match status" value="1"/>
</dbReference>
<keyword evidence="3" id="KW-0472">Membrane</keyword>
<dbReference type="InterPro" id="IPR011989">
    <property type="entry name" value="ARM-like"/>
</dbReference>
<keyword evidence="5" id="KW-1185">Reference proteome</keyword>
<feature type="region of interest" description="Disordered" evidence="2">
    <location>
        <begin position="2455"/>
        <end position="2485"/>
    </location>
</feature>
<feature type="compositionally biased region" description="Low complexity" evidence="2">
    <location>
        <begin position="270"/>
        <end position="289"/>
    </location>
</feature>
<comment type="caution">
    <text evidence="4">The sequence shown here is derived from an EMBL/GenBank/DDBJ whole genome shotgun (WGS) entry which is preliminary data.</text>
</comment>
<feature type="compositionally biased region" description="Polar residues" evidence="2">
    <location>
        <begin position="723"/>
        <end position="732"/>
    </location>
</feature>
<evidence type="ECO:0000313" key="4">
    <source>
        <dbReference type="EMBL" id="KAK2960726.1"/>
    </source>
</evidence>
<feature type="region of interest" description="Disordered" evidence="2">
    <location>
        <begin position="3906"/>
        <end position="3943"/>
    </location>
</feature>
<dbReference type="SUPFAM" id="SSF48371">
    <property type="entry name" value="ARM repeat"/>
    <property type="match status" value="1"/>
</dbReference>
<name>A0ABQ9YAM2_9EUKA</name>
<feature type="transmembrane region" description="Helical" evidence="3">
    <location>
        <begin position="2920"/>
        <end position="2942"/>
    </location>
</feature>
<evidence type="ECO:0000256" key="2">
    <source>
        <dbReference type="SAM" id="MobiDB-lite"/>
    </source>
</evidence>
<dbReference type="SMART" id="SM00025">
    <property type="entry name" value="Pumilio"/>
    <property type="match status" value="5"/>
</dbReference>
<feature type="region of interest" description="Disordered" evidence="2">
    <location>
        <begin position="766"/>
        <end position="786"/>
    </location>
</feature>
<feature type="compositionally biased region" description="Polar residues" evidence="2">
    <location>
        <begin position="4011"/>
        <end position="4023"/>
    </location>
</feature>
<dbReference type="Proteomes" id="UP001281761">
    <property type="component" value="Unassembled WGS sequence"/>
</dbReference>
<feature type="region of interest" description="Disordered" evidence="2">
    <location>
        <begin position="709"/>
        <end position="732"/>
    </location>
</feature>
<feature type="compositionally biased region" description="Polar residues" evidence="2">
    <location>
        <begin position="203"/>
        <end position="220"/>
    </location>
</feature>
<evidence type="ECO:0000256" key="3">
    <source>
        <dbReference type="SAM" id="Phobius"/>
    </source>
</evidence>